<dbReference type="InterPro" id="IPR006035">
    <property type="entry name" value="Ureohydrolase"/>
</dbReference>
<evidence type="ECO:0000256" key="4">
    <source>
        <dbReference type="ARBA" id="ARBA00023211"/>
    </source>
</evidence>
<dbReference type="GO" id="GO:0033389">
    <property type="term" value="P:putrescine biosynthetic process from arginine, via agmatine"/>
    <property type="evidence" value="ECO:0007669"/>
    <property type="project" value="TreeGrafter"/>
</dbReference>
<organism evidence="6 7">
    <name type="scientific">Cryomorpha ignava</name>
    <dbReference type="NCBI Taxonomy" id="101383"/>
    <lineage>
        <taxon>Bacteria</taxon>
        <taxon>Pseudomonadati</taxon>
        <taxon>Bacteroidota</taxon>
        <taxon>Flavobacteriia</taxon>
        <taxon>Flavobacteriales</taxon>
        <taxon>Cryomorphaceae</taxon>
        <taxon>Cryomorpha</taxon>
    </lineage>
</organism>
<dbReference type="GO" id="GO:0006547">
    <property type="term" value="P:L-histidine metabolic process"/>
    <property type="evidence" value="ECO:0007669"/>
    <property type="project" value="UniProtKB-KW"/>
</dbReference>
<keyword evidence="3" id="KW-0369">Histidine metabolism</keyword>
<accession>A0A7K3WUV9</accession>
<dbReference type="PANTHER" id="PTHR11358:SF35">
    <property type="entry name" value="FORMIMIDOYLGLUTAMASE"/>
    <property type="match status" value="1"/>
</dbReference>
<dbReference type="AlphaFoldDB" id="A0A7K3WUV9"/>
<dbReference type="GO" id="GO:0008783">
    <property type="term" value="F:agmatinase activity"/>
    <property type="evidence" value="ECO:0007669"/>
    <property type="project" value="TreeGrafter"/>
</dbReference>
<protein>
    <submittedName>
        <fullName evidence="6">Formimidoylglutamase</fullName>
    </submittedName>
</protein>
<keyword evidence="2" id="KW-0378">Hydrolase</keyword>
<reference evidence="6 7" key="1">
    <citation type="submission" date="2020-02" db="EMBL/GenBank/DDBJ databases">
        <title>Out from the shadows clarifying the taxonomy of the family Cryomorphaceae and related taxa by utilizing the GTDB taxonomic framework.</title>
        <authorList>
            <person name="Bowman J.P."/>
        </authorList>
    </citation>
    <scope>NUCLEOTIDE SEQUENCE [LARGE SCALE GENOMIC DNA]</scope>
    <source>
        <strain evidence="6 7">QSSC 1-22</strain>
    </source>
</reference>
<dbReference type="Proteomes" id="UP000486602">
    <property type="component" value="Unassembled WGS sequence"/>
</dbReference>
<gene>
    <name evidence="6" type="ORF">G3O08_18270</name>
</gene>
<evidence type="ECO:0000256" key="5">
    <source>
        <dbReference type="PROSITE-ProRule" id="PRU00742"/>
    </source>
</evidence>
<dbReference type="GO" id="GO:0046872">
    <property type="term" value="F:metal ion binding"/>
    <property type="evidence" value="ECO:0007669"/>
    <property type="project" value="UniProtKB-KW"/>
</dbReference>
<evidence type="ECO:0000313" key="7">
    <source>
        <dbReference type="Proteomes" id="UP000486602"/>
    </source>
</evidence>
<evidence type="ECO:0000256" key="3">
    <source>
        <dbReference type="ARBA" id="ARBA00022808"/>
    </source>
</evidence>
<evidence type="ECO:0000256" key="2">
    <source>
        <dbReference type="ARBA" id="ARBA00022801"/>
    </source>
</evidence>
<dbReference type="SUPFAM" id="SSF52768">
    <property type="entry name" value="Arginase/deacetylase"/>
    <property type="match status" value="1"/>
</dbReference>
<dbReference type="Pfam" id="PF00491">
    <property type="entry name" value="Arginase"/>
    <property type="match status" value="1"/>
</dbReference>
<dbReference type="EMBL" id="JAAGVY010000054">
    <property type="protein sequence ID" value="NEN25440.1"/>
    <property type="molecule type" value="Genomic_DNA"/>
</dbReference>
<dbReference type="InterPro" id="IPR023696">
    <property type="entry name" value="Ureohydrolase_dom_sf"/>
</dbReference>
<keyword evidence="7" id="KW-1185">Reference proteome</keyword>
<comment type="similarity">
    <text evidence="5">Belongs to the arginase family.</text>
</comment>
<dbReference type="CDD" id="cd09988">
    <property type="entry name" value="Formimidoylglutamase"/>
    <property type="match status" value="1"/>
</dbReference>
<evidence type="ECO:0000313" key="6">
    <source>
        <dbReference type="EMBL" id="NEN25440.1"/>
    </source>
</evidence>
<dbReference type="PROSITE" id="PS51409">
    <property type="entry name" value="ARGINASE_2"/>
    <property type="match status" value="1"/>
</dbReference>
<evidence type="ECO:0000256" key="1">
    <source>
        <dbReference type="ARBA" id="ARBA00022723"/>
    </source>
</evidence>
<name>A0A7K3WUV9_9FLAO</name>
<proteinExistence type="inferred from homology"/>
<keyword evidence="4" id="KW-0464">Manganese</keyword>
<keyword evidence="1" id="KW-0479">Metal-binding</keyword>
<comment type="caution">
    <text evidence="6">The sequence shown here is derived from an EMBL/GenBank/DDBJ whole genome shotgun (WGS) entry which is preliminary data.</text>
</comment>
<dbReference type="PANTHER" id="PTHR11358">
    <property type="entry name" value="ARGINASE/AGMATINASE"/>
    <property type="match status" value="1"/>
</dbReference>
<dbReference type="RefSeq" id="WP_163286896.1">
    <property type="nucleotide sequence ID" value="NZ_JAAGVY010000054.1"/>
</dbReference>
<dbReference type="Gene3D" id="3.40.800.10">
    <property type="entry name" value="Ureohydrolase domain"/>
    <property type="match status" value="1"/>
</dbReference>
<sequence length="339" mass="38120">MKKYLKIYTHADLAPYENVRKGAVVWSKNITFFSPDIDLVEQLRSTNSKYILFGITEDAGVLANHGRHGADNAWRATLNALLNVQYNRYNRAEDVVLLGNLDFSELLNELNLKAGYNPADLHQTVCEIDDVVSILVEKIVAAGKIPIAIGGGHNNAYGMLKGSGKALGTAMNAINIDAHADLRPQEYRHSGNGFTYAYDEGFLKRYFIFGLHENYISEAISKKIDEWAEHVEYNTYEQLEVRCERNFYSEAQRALKFVSDNNASFGLEIDCDVMENIPTSALTPSGLSVEQVRRLSYLFSRNEQLKYLHICEAAPDAGKPDEMICVGKLIAYLITDFVR</sequence>